<organism evidence="11 12">
    <name type="scientific">Aquincola tertiaricarbonis</name>
    <dbReference type="NCBI Taxonomy" id="391953"/>
    <lineage>
        <taxon>Bacteria</taxon>
        <taxon>Pseudomonadati</taxon>
        <taxon>Pseudomonadota</taxon>
        <taxon>Betaproteobacteria</taxon>
        <taxon>Burkholderiales</taxon>
        <taxon>Sphaerotilaceae</taxon>
        <taxon>Aquincola</taxon>
    </lineage>
</organism>
<evidence type="ECO:0000313" key="12">
    <source>
        <dbReference type="Proteomes" id="UP001056201"/>
    </source>
</evidence>
<evidence type="ECO:0000256" key="5">
    <source>
        <dbReference type="ARBA" id="ARBA00023015"/>
    </source>
</evidence>
<evidence type="ECO:0000256" key="1">
    <source>
        <dbReference type="ARBA" id="ARBA00005322"/>
    </source>
</evidence>
<keyword evidence="11" id="KW-0969">Cilium</keyword>
<protein>
    <recommendedName>
        <fullName evidence="2">Negative regulator of flagellin synthesis</fullName>
    </recommendedName>
    <alternativeName>
        <fullName evidence="8">Anti-sigma-28 factor</fullName>
    </alternativeName>
</protein>
<evidence type="ECO:0000256" key="2">
    <source>
        <dbReference type="ARBA" id="ARBA00017823"/>
    </source>
</evidence>
<comment type="function">
    <text evidence="7">Responsible for the coupling of flagellin expression to flagellar assembly by preventing expression of the flagellin genes when a component of the middle class of proteins is defective. It negatively regulates flagellar genes by inhibiting the activity of FliA by directly binding to FliA.</text>
</comment>
<dbReference type="EMBL" id="CP097636">
    <property type="protein sequence ID" value="URI10871.1"/>
    <property type="molecule type" value="Genomic_DNA"/>
</dbReference>
<dbReference type="SUPFAM" id="SSF101498">
    <property type="entry name" value="Anti-sigma factor FlgM"/>
    <property type="match status" value="1"/>
</dbReference>
<keyword evidence="4" id="KW-1005">Bacterial flagellum biogenesis</keyword>
<dbReference type="InterPro" id="IPR031316">
    <property type="entry name" value="FlgM_C"/>
</dbReference>
<feature type="region of interest" description="Disordered" evidence="9">
    <location>
        <begin position="1"/>
        <end position="54"/>
    </location>
</feature>
<proteinExistence type="inferred from homology"/>
<evidence type="ECO:0000256" key="6">
    <source>
        <dbReference type="ARBA" id="ARBA00023163"/>
    </source>
</evidence>
<evidence type="ECO:0000256" key="8">
    <source>
        <dbReference type="ARBA" id="ARBA00030117"/>
    </source>
</evidence>
<keyword evidence="11" id="KW-0966">Cell projection</keyword>
<dbReference type="InterPro" id="IPR035890">
    <property type="entry name" value="Anti-sigma-28_factor_FlgM_sf"/>
</dbReference>
<keyword evidence="5" id="KW-0805">Transcription regulation</keyword>
<feature type="domain" description="Anti-sigma-28 factor FlgM C-terminal" evidence="10">
    <location>
        <begin position="40"/>
        <end position="86"/>
    </location>
</feature>
<evidence type="ECO:0000256" key="4">
    <source>
        <dbReference type="ARBA" id="ARBA00022795"/>
    </source>
</evidence>
<keyword evidence="6" id="KW-0804">Transcription</keyword>
<comment type="similarity">
    <text evidence="1">Belongs to the FlgM family.</text>
</comment>
<keyword evidence="12" id="KW-1185">Reference proteome</keyword>
<dbReference type="Proteomes" id="UP001056201">
    <property type="component" value="Chromosome 2"/>
</dbReference>
<sequence length="98" mass="10087">MKIGSIDNKALAPVTGERNAPTAAPAAKPEKAATPEASAQVTLSSTAKSLGDGSAEFDAAKVERISNAIRDGQYKVNPEAIADKLISNAQELLSRGSH</sequence>
<dbReference type="InterPro" id="IPR007412">
    <property type="entry name" value="FlgM"/>
</dbReference>
<evidence type="ECO:0000256" key="9">
    <source>
        <dbReference type="SAM" id="MobiDB-lite"/>
    </source>
</evidence>
<keyword evidence="11" id="KW-0282">Flagellum</keyword>
<reference evidence="11" key="1">
    <citation type="submission" date="2022-05" db="EMBL/GenBank/DDBJ databases">
        <title>An RpoN-dependent PEP-CTERM gene is involved in floc formation of an Aquincola tertiaricarbonis strain.</title>
        <authorList>
            <person name="Qiu D."/>
            <person name="Xia M."/>
        </authorList>
    </citation>
    <scope>NUCLEOTIDE SEQUENCE</scope>
    <source>
        <strain evidence="11">RN12</strain>
    </source>
</reference>
<dbReference type="NCBIfam" id="TIGR03824">
    <property type="entry name" value="FlgM_jcvi"/>
    <property type="match status" value="1"/>
</dbReference>
<evidence type="ECO:0000313" key="11">
    <source>
        <dbReference type="EMBL" id="URI10871.1"/>
    </source>
</evidence>
<dbReference type="Pfam" id="PF04316">
    <property type="entry name" value="FlgM"/>
    <property type="match status" value="1"/>
</dbReference>
<accession>A0ABY4SFD9</accession>
<name>A0ABY4SFD9_AQUTE</name>
<evidence type="ECO:0000259" key="10">
    <source>
        <dbReference type="Pfam" id="PF04316"/>
    </source>
</evidence>
<gene>
    <name evidence="11" type="primary">flgM</name>
    <name evidence="11" type="ORF">MW290_17980</name>
</gene>
<evidence type="ECO:0000256" key="7">
    <source>
        <dbReference type="ARBA" id="ARBA00024739"/>
    </source>
</evidence>
<keyword evidence="3" id="KW-0678">Repressor</keyword>
<feature type="compositionally biased region" description="Polar residues" evidence="9">
    <location>
        <begin position="39"/>
        <end position="48"/>
    </location>
</feature>
<evidence type="ECO:0000256" key="3">
    <source>
        <dbReference type="ARBA" id="ARBA00022491"/>
    </source>
</evidence>
<dbReference type="RefSeq" id="WP_250199074.1">
    <property type="nucleotide sequence ID" value="NZ_CP097636.1"/>
</dbReference>